<dbReference type="EMBL" id="KY684084">
    <property type="protein sequence ID" value="ARF09076.1"/>
    <property type="molecule type" value="Genomic_DNA"/>
</dbReference>
<evidence type="ECO:0000313" key="2">
    <source>
        <dbReference type="EMBL" id="ARF09076.1"/>
    </source>
</evidence>
<reference evidence="2" key="1">
    <citation type="journal article" date="2017" name="Science">
        <title>Giant viruses with an expanded complement of translation system components.</title>
        <authorList>
            <person name="Schulz F."/>
            <person name="Yutin N."/>
            <person name="Ivanova N.N."/>
            <person name="Ortega D.R."/>
            <person name="Lee T.K."/>
            <person name="Vierheilig J."/>
            <person name="Daims H."/>
            <person name="Horn M."/>
            <person name="Wagner M."/>
            <person name="Jensen G.J."/>
            <person name="Kyrpides N.C."/>
            <person name="Koonin E.V."/>
            <person name="Woyke T."/>
        </authorList>
    </citation>
    <scope>NUCLEOTIDE SEQUENCE</scope>
    <source>
        <strain evidence="2">CTV1</strain>
    </source>
</reference>
<protein>
    <submittedName>
        <fullName evidence="2">Uncharacterized protein</fullName>
    </submittedName>
</protein>
<organism evidence="2">
    <name type="scientific">Catovirus CTV1</name>
    <dbReference type="NCBI Taxonomy" id="1977631"/>
    <lineage>
        <taxon>Viruses</taxon>
        <taxon>Varidnaviria</taxon>
        <taxon>Bamfordvirae</taxon>
        <taxon>Nucleocytoviricota</taxon>
        <taxon>Megaviricetes</taxon>
        <taxon>Imitervirales</taxon>
        <taxon>Mimiviridae</taxon>
        <taxon>Klosneuvirinae</taxon>
        <taxon>Catovirus</taxon>
    </lineage>
</organism>
<keyword evidence="1" id="KW-0812">Transmembrane</keyword>
<name>A0A1V0SBK3_9VIRU</name>
<gene>
    <name evidence="2" type="ORF">Catovirus_2_25</name>
</gene>
<evidence type="ECO:0000256" key="1">
    <source>
        <dbReference type="SAM" id="Phobius"/>
    </source>
</evidence>
<keyword evidence="1" id="KW-0472">Membrane</keyword>
<accession>A0A1V0SBK3</accession>
<feature type="transmembrane region" description="Helical" evidence="1">
    <location>
        <begin position="237"/>
        <end position="264"/>
    </location>
</feature>
<keyword evidence="1" id="KW-1133">Transmembrane helix</keyword>
<sequence length="267" mass="30389">MSDAKINCLNNMEAIDQIKNELTLFPTYNSQQKKLFFEKYGINVNLTDIQKIENDCGYLVSNLGTNIIEIPPECGQLITNLCKDFENDNVKYNQCVRNLRPKIINVTQTNKSLISNNCVLNNYIELIKNDPSAKNILFAIQQKINDDTKGNSSYCNDLNINVNSQKYLESHNSCINSSIVNQSNYLSACYADKITQENYNDEYKICMIRNGVFNGNNVIDNNDNSNMDNNNNFPTNLYVGFGSLSLLISMCFIIFVVIFSFFLLSNN</sequence>
<proteinExistence type="predicted"/>